<dbReference type="Gene3D" id="3.40.50.720">
    <property type="entry name" value="NAD(P)-binding Rossmann-like Domain"/>
    <property type="match status" value="1"/>
</dbReference>
<proteinExistence type="predicted"/>
<dbReference type="Pfam" id="PF00899">
    <property type="entry name" value="ThiF"/>
    <property type="match status" value="1"/>
</dbReference>
<name>A0ABX5NP11_9HYPH</name>
<dbReference type="EMBL" id="QJRY01000005">
    <property type="protein sequence ID" value="PYB72263.1"/>
    <property type="molecule type" value="Genomic_DNA"/>
</dbReference>
<dbReference type="SUPFAM" id="SSF69572">
    <property type="entry name" value="Activating enzymes of the ubiquitin-like proteins"/>
    <property type="match status" value="1"/>
</dbReference>
<keyword evidence="3" id="KW-1185">Reference proteome</keyword>
<evidence type="ECO:0000313" key="3">
    <source>
        <dbReference type="Proteomes" id="UP000247536"/>
    </source>
</evidence>
<accession>A0ABX5NP11</accession>
<comment type="caution">
    <text evidence="2">The sequence shown here is derived from an EMBL/GenBank/DDBJ whole genome shotgun (WGS) entry which is preliminary data.</text>
</comment>
<dbReference type="RefSeq" id="WP_110792263.1">
    <property type="nucleotide sequence ID" value="NZ_QJRY01000005.1"/>
</dbReference>
<reference evidence="2 3" key="1">
    <citation type="submission" date="2018-06" db="EMBL/GenBank/DDBJ databases">
        <title>Rhizobium wuzhouense sp. nov., isolated from roots of Oryza officinalis.</title>
        <authorList>
            <person name="Yuan T."/>
        </authorList>
    </citation>
    <scope>NUCLEOTIDE SEQUENCE [LARGE SCALE GENOMIC DNA]</scope>
    <source>
        <strain evidence="2 3">W44</strain>
    </source>
</reference>
<dbReference type="PANTHER" id="PTHR10953:SF247">
    <property type="entry name" value="SLL6053 PROTEIN"/>
    <property type="match status" value="1"/>
</dbReference>
<dbReference type="PANTHER" id="PTHR10953">
    <property type="entry name" value="UBIQUITIN-ACTIVATING ENZYME E1"/>
    <property type="match status" value="1"/>
</dbReference>
<protein>
    <recommendedName>
        <fullName evidence="1">THIF-type NAD/FAD binding fold domain-containing protein</fullName>
    </recommendedName>
</protein>
<dbReference type="Proteomes" id="UP000247536">
    <property type="component" value="Unassembled WGS sequence"/>
</dbReference>
<evidence type="ECO:0000259" key="1">
    <source>
        <dbReference type="Pfam" id="PF00899"/>
    </source>
</evidence>
<organism evidence="2 3">
    <name type="scientific">Rhizobium wuzhouense</name>
    <dbReference type="NCBI Taxonomy" id="1986026"/>
    <lineage>
        <taxon>Bacteria</taxon>
        <taxon>Pseudomonadati</taxon>
        <taxon>Pseudomonadota</taxon>
        <taxon>Alphaproteobacteria</taxon>
        <taxon>Hyphomicrobiales</taxon>
        <taxon>Rhizobiaceae</taxon>
        <taxon>Rhizobium/Agrobacterium group</taxon>
        <taxon>Rhizobium</taxon>
    </lineage>
</organism>
<evidence type="ECO:0000313" key="2">
    <source>
        <dbReference type="EMBL" id="PYB72263.1"/>
    </source>
</evidence>
<dbReference type="InterPro" id="IPR035985">
    <property type="entry name" value="Ubiquitin-activating_enz"/>
</dbReference>
<feature type="domain" description="THIF-type NAD/FAD binding fold" evidence="1">
    <location>
        <begin position="168"/>
        <end position="419"/>
    </location>
</feature>
<dbReference type="InterPro" id="IPR000594">
    <property type="entry name" value="ThiF_NAD_FAD-bd"/>
</dbReference>
<sequence length="448" mass="48175">MSRVRFPSPLYSNLASTLLNANGLESCAIAYAHHDARSDTWVVADASIVPEDAYEHRTCVSAVLKSSFLIDVANRSRVTGMAVISIHTHPASSDHPHFSPIDDAGETELNSYFVRRAAPTPHVSLVIGPNGCRARPLGKEDEIDVWEVGDRLLLHSPKQDVSDQERDDRQVRAFGAPGQRLLRRLHFGVVGAGGTGSLECQQLAHLGATQVTVIDPDLVEETNLNRLVGSVPSDVGQPKVEVAARMIRAINPDATVTPLQADIVDEEVAKLISTFDFVLLCTDSHASRAVVNQAAYQYLVPVIDMGVSITASNGAVSHITGRVQMLAPGLPCLTCSGALDGEAIRREMLSPDQRAADPYVQGIHEPQPAVLSINSTISSLAITMLLGAVTPVPIKPRYQIYDGIRGRVKEMAVAVQPNCVVCSPMGALAKGPTWHLPVRPKRQDGSDK</sequence>
<gene>
    <name evidence="2" type="ORF">DMY87_13975</name>
</gene>
<dbReference type="InterPro" id="IPR045886">
    <property type="entry name" value="ThiF/MoeB/HesA"/>
</dbReference>